<keyword evidence="5 9" id="KW-1133">Transmembrane helix</keyword>
<dbReference type="GO" id="GO:0006629">
    <property type="term" value="P:lipid metabolic process"/>
    <property type="evidence" value="ECO:0007669"/>
    <property type="project" value="UniProtKB-KW"/>
</dbReference>
<evidence type="ECO:0000256" key="9">
    <source>
        <dbReference type="SAM" id="Phobius"/>
    </source>
</evidence>
<dbReference type="EMBL" id="OX465080">
    <property type="protein sequence ID" value="CAI9279936.1"/>
    <property type="molecule type" value="Genomic_DNA"/>
</dbReference>
<evidence type="ECO:0000256" key="8">
    <source>
        <dbReference type="ARBA" id="ARBA00023315"/>
    </source>
</evidence>
<keyword evidence="4 9" id="KW-0812">Transmembrane</keyword>
<feature type="transmembrane region" description="Helical" evidence="9">
    <location>
        <begin position="40"/>
        <end position="61"/>
    </location>
</feature>
<feature type="transmembrane region" description="Helical" evidence="9">
    <location>
        <begin position="266"/>
        <end position="283"/>
    </location>
</feature>
<sequence length="354" mass="40676">MSIEMEGEVYNLMVNLSIALASLLYSHSVGMFIAKGATRFLALFPVIFIFLCLPLNLQTVFFAGPTSFFMAWLGSFKIILYAFGQGPLSSHPPLPLSHFIANACLPIKILKDQESPSHQTTKKSHIDYVPRVLLFIFVIKAYGYKDFLHPLLITACLAYYFVFMLIQFLAALAFLVRTLLGVELEPQFDEPHHSTSVQNFWGKRWNLMVSDTLRPTVYHPARAIFRHLVPERWVSVPAVFITFLVSGLMHELIFYHLGRYTPTWEVTWFFIIHGICVAMEIVMKKTTGRRFEQPPVVTWLLTLTFITITGLWLFFPPFLRLDPCARVCRETMAFIGFFKTGHLLGPNEYACRFI</sequence>
<reference evidence="11" key="1">
    <citation type="submission" date="2023-04" db="EMBL/GenBank/DDBJ databases">
        <authorList>
            <person name="Vijverberg K."/>
            <person name="Xiong W."/>
            <person name="Schranz E."/>
        </authorList>
    </citation>
    <scope>NUCLEOTIDE SEQUENCE</scope>
</reference>
<comment type="similarity">
    <text evidence="2">Belongs to the wax synthase family.</text>
</comment>
<dbReference type="InterPro" id="IPR032805">
    <property type="entry name" value="Wax_synthase_dom"/>
</dbReference>
<keyword evidence="6" id="KW-0443">Lipid metabolism</keyword>
<dbReference type="InterPro" id="IPR044851">
    <property type="entry name" value="Wax_synthase"/>
</dbReference>
<feature type="transmembrane region" description="Helical" evidence="9">
    <location>
        <begin position="295"/>
        <end position="315"/>
    </location>
</feature>
<keyword evidence="7 9" id="KW-0472">Membrane</keyword>
<dbReference type="GO" id="GO:0008374">
    <property type="term" value="F:O-acyltransferase activity"/>
    <property type="evidence" value="ECO:0007669"/>
    <property type="project" value="InterPro"/>
</dbReference>
<organism evidence="11 12">
    <name type="scientific">Lactuca saligna</name>
    <name type="common">Willowleaf lettuce</name>
    <dbReference type="NCBI Taxonomy" id="75948"/>
    <lineage>
        <taxon>Eukaryota</taxon>
        <taxon>Viridiplantae</taxon>
        <taxon>Streptophyta</taxon>
        <taxon>Embryophyta</taxon>
        <taxon>Tracheophyta</taxon>
        <taxon>Spermatophyta</taxon>
        <taxon>Magnoliopsida</taxon>
        <taxon>eudicotyledons</taxon>
        <taxon>Gunneridae</taxon>
        <taxon>Pentapetalae</taxon>
        <taxon>asterids</taxon>
        <taxon>campanulids</taxon>
        <taxon>Asterales</taxon>
        <taxon>Asteraceae</taxon>
        <taxon>Cichorioideae</taxon>
        <taxon>Cichorieae</taxon>
        <taxon>Lactucinae</taxon>
        <taxon>Lactuca</taxon>
    </lineage>
</organism>
<keyword evidence="8" id="KW-0012">Acyltransferase</keyword>
<keyword evidence="12" id="KW-1185">Reference proteome</keyword>
<evidence type="ECO:0000256" key="3">
    <source>
        <dbReference type="ARBA" id="ARBA00022679"/>
    </source>
</evidence>
<dbReference type="PANTHER" id="PTHR31595">
    <property type="entry name" value="LONG-CHAIN-ALCOHOL O-FATTY-ACYLTRANSFERASE 3-RELATED"/>
    <property type="match status" value="1"/>
</dbReference>
<evidence type="ECO:0000256" key="2">
    <source>
        <dbReference type="ARBA" id="ARBA00007282"/>
    </source>
</evidence>
<dbReference type="Pfam" id="PF13813">
    <property type="entry name" value="MBOAT_2"/>
    <property type="match status" value="1"/>
</dbReference>
<dbReference type="Proteomes" id="UP001177003">
    <property type="component" value="Chromosome 4"/>
</dbReference>
<dbReference type="PANTHER" id="PTHR31595:SF48">
    <property type="entry name" value="LONG-CHAIN-ALCOHOL O-FATTY-ACYLTRANSFERASE"/>
    <property type="match status" value="1"/>
</dbReference>
<feature type="domain" description="Wax synthase" evidence="10">
    <location>
        <begin position="185"/>
        <end position="271"/>
    </location>
</feature>
<feature type="transmembrane region" description="Helical" evidence="9">
    <location>
        <begin position="233"/>
        <end position="254"/>
    </location>
</feature>
<evidence type="ECO:0000256" key="7">
    <source>
        <dbReference type="ARBA" id="ARBA00023136"/>
    </source>
</evidence>
<evidence type="ECO:0000256" key="4">
    <source>
        <dbReference type="ARBA" id="ARBA00022692"/>
    </source>
</evidence>
<evidence type="ECO:0000256" key="5">
    <source>
        <dbReference type="ARBA" id="ARBA00022989"/>
    </source>
</evidence>
<evidence type="ECO:0000256" key="6">
    <source>
        <dbReference type="ARBA" id="ARBA00023098"/>
    </source>
</evidence>
<protein>
    <recommendedName>
        <fullName evidence="10">Wax synthase domain-containing protein</fullName>
    </recommendedName>
</protein>
<evidence type="ECO:0000256" key="1">
    <source>
        <dbReference type="ARBA" id="ARBA00004141"/>
    </source>
</evidence>
<gene>
    <name evidence="11" type="ORF">LSALG_LOCUS19705</name>
</gene>
<comment type="subcellular location">
    <subcellularLocation>
        <location evidence="1">Membrane</location>
        <topology evidence="1">Multi-pass membrane protein</topology>
    </subcellularLocation>
</comment>
<evidence type="ECO:0000313" key="12">
    <source>
        <dbReference type="Proteomes" id="UP001177003"/>
    </source>
</evidence>
<proteinExistence type="inferred from homology"/>
<feature type="transmembrane region" description="Helical" evidence="9">
    <location>
        <begin position="12"/>
        <end position="33"/>
    </location>
</feature>
<name>A0AA35YTG2_LACSI</name>
<dbReference type="AlphaFoldDB" id="A0AA35YTG2"/>
<dbReference type="GO" id="GO:0016020">
    <property type="term" value="C:membrane"/>
    <property type="evidence" value="ECO:0007669"/>
    <property type="project" value="UniProtKB-SubCell"/>
</dbReference>
<keyword evidence="3" id="KW-0808">Transferase</keyword>
<accession>A0AA35YTG2</accession>
<evidence type="ECO:0000259" key="10">
    <source>
        <dbReference type="Pfam" id="PF13813"/>
    </source>
</evidence>
<feature type="transmembrane region" description="Helical" evidence="9">
    <location>
        <begin position="151"/>
        <end position="176"/>
    </location>
</feature>
<feature type="transmembrane region" description="Helical" evidence="9">
    <location>
        <begin position="67"/>
        <end position="84"/>
    </location>
</feature>
<evidence type="ECO:0000313" key="11">
    <source>
        <dbReference type="EMBL" id="CAI9279936.1"/>
    </source>
</evidence>